<feature type="compositionally biased region" description="Polar residues" evidence="1">
    <location>
        <begin position="212"/>
        <end position="229"/>
    </location>
</feature>
<feature type="compositionally biased region" description="Low complexity" evidence="1">
    <location>
        <begin position="331"/>
        <end position="350"/>
    </location>
</feature>
<feature type="region of interest" description="Disordered" evidence="1">
    <location>
        <begin position="50"/>
        <end position="71"/>
    </location>
</feature>
<evidence type="ECO:0008006" key="4">
    <source>
        <dbReference type="Google" id="ProtNLM"/>
    </source>
</evidence>
<evidence type="ECO:0000313" key="2">
    <source>
        <dbReference type="EMBL" id="KAK2769546.1"/>
    </source>
</evidence>
<proteinExistence type="predicted"/>
<keyword evidence="3" id="KW-1185">Reference proteome</keyword>
<accession>A0AAD9YK88</accession>
<dbReference type="EMBL" id="VYYT01000110">
    <property type="protein sequence ID" value="KAK2769546.1"/>
    <property type="molecule type" value="Genomic_DNA"/>
</dbReference>
<feature type="compositionally biased region" description="Polar residues" evidence="1">
    <location>
        <begin position="59"/>
        <end position="68"/>
    </location>
</feature>
<reference evidence="2" key="1">
    <citation type="submission" date="2023-02" db="EMBL/GenBank/DDBJ databases">
        <title>Colletotrichum kahawae CIFC_Que2 genome sequencing and assembly.</title>
        <authorList>
            <person name="Baroncelli R."/>
        </authorList>
    </citation>
    <scope>NUCLEOTIDE SEQUENCE</scope>
    <source>
        <strain evidence="2">CIFC_Que2</strain>
    </source>
</reference>
<protein>
    <recommendedName>
        <fullName evidence="4">Myb-like domain-containing protein</fullName>
    </recommendedName>
</protein>
<feature type="compositionally biased region" description="Polar residues" evidence="1">
    <location>
        <begin position="270"/>
        <end position="280"/>
    </location>
</feature>
<feature type="region of interest" description="Disordered" evidence="1">
    <location>
        <begin position="174"/>
        <end position="235"/>
    </location>
</feature>
<feature type="compositionally biased region" description="Polar residues" evidence="1">
    <location>
        <begin position="402"/>
        <end position="411"/>
    </location>
</feature>
<feature type="compositionally biased region" description="Low complexity" evidence="1">
    <location>
        <begin position="281"/>
        <end position="294"/>
    </location>
</feature>
<evidence type="ECO:0000256" key="1">
    <source>
        <dbReference type="SAM" id="MobiDB-lite"/>
    </source>
</evidence>
<name>A0AAD9YK88_COLKA</name>
<comment type="caution">
    <text evidence="2">The sequence shown here is derived from an EMBL/GenBank/DDBJ whole genome shotgun (WGS) entry which is preliminary data.</text>
</comment>
<feature type="compositionally biased region" description="Polar residues" evidence="1">
    <location>
        <begin position="295"/>
        <end position="305"/>
    </location>
</feature>
<sequence>MSIYFEEKTPSTSLSTASGPLYLACSVLSPAMSVNLDNICFYQPPRPVVRQRAPKGKEQQSSGTSPSSMEEVIVQSATESYTHHGATSSNTSPAAFTSEAYLETVGDVLAQMDSTSCCTSSDFGPETSSFIPVKESTALELDTTINIGTAGTSATRSLFEAPIPATFRLSMLTEASADSPPTSCHEAGKKANTTAPQATGDDAQFPPEATLGTHSGAITSPSGREQQTIPPRVSLRGTLPAWLECCRSRSASNGRTQEGFDTVMTAPGMSDSTIQSTGDDPTSPASASSATTSSRESGYSVTTPGTDRPVLGPSIPGKTTVPSAKEPKINSGGEAEPEAIAEPSSTSRMPSPTPQRVVGFDNTAPISLTAPPSPAPLTPVLRRSRRGTAPAGGYAEVDSDTESNASGSPTTSSGDDRSFDRRSSPFGSLGQSGNKRRRACSHEEFAGGTRASKRSRGSQERSTQALRTRRSRRVAESMKQIDVINLTQSDSASGEEQNTDHVLATFDEFPLHFAPLTNFVLKRTIVGHVTTFTIEWQQVNPPHYRCQAPPKVIQPPPSPSLSGSDLARFPRGHRRAFTKDEDRLLCKLKRGGKLRWKEIHRQFSTKFPGRTIGTLQVRYSTKLKH</sequence>
<feature type="region of interest" description="Disordered" evidence="1">
    <location>
        <begin position="250"/>
        <end position="476"/>
    </location>
</feature>
<organism evidence="2 3">
    <name type="scientific">Colletotrichum kahawae</name>
    <name type="common">Coffee berry disease fungus</name>
    <dbReference type="NCBI Taxonomy" id="34407"/>
    <lineage>
        <taxon>Eukaryota</taxon>
        <taxon>Fungi</taxon>
        <taxon>Dikarya</taxon>
        <taxon>Ascomycota</taxon>
        <taxon>Pezizomycotina</taxon>
        <taxon>Sordariomycetes</taxon>
        <taxon>Hypocreomycetidae</taxon>
        <taxon>Glomerellales</taxon>
        <taxon>Glomerellaceae</taxon>
        <taxon>Colletotrichum</taxon>
        <taxon>Colletotrichum gloeosporioides species complex</taxon>
    </lineage>
</organism>
<dbReference type="AlphaFoldDB" id="A0AAD9YK88"/>
<feature type="compositionally biased region" description="Basic and acidic residues" evidence="1">
    <location>
        <begin position="414"/>
        <end position="423"/>
    </location>
</feature>
<gene>
    <name evidence="2" type="ORF">CKAH01_15165</name>
</gene>
<dbReference type="Proteomes" id="UP001281614">
    <property type="component" value="Unassembled WGS sequence"/>
</dbReference>
<evidence type="ECO:0000313" key="3">
    <source>
        <dbReference type="Proteomes" id="UP001281614"/>
    </source>
</evidence>